<evidence type="ECO:0000313" key="1">
    <source>
        <dbReference type="Proteomes" id="UP000095287"/>
    </source>
</evidence>
<proteinExistence type="predicted"/>
<evidence type="ECO:0000313" key="2">
    <source>
        <dbReference type="WBParaSite" id="L893_g26415.t1"/>
    </source>
</evidence>
<dbReference type="Proteomes" id="UP000095287">
    <property type="component" value="Unplaced"/>
</dbReference>
<organism evidence="1 2">
    <name type="scientific">Steinernema glaseri</name>
    <dbReference type="NCBI Taxonomy" id="37863"/>
    <lineage>
        <taxon>Eukaryota</taxon>
        <taxon>Metazoa</taxon>
        <taxon>Ecdysozoa</taxon>
        <taxon>Nematoda</taxon>
        <taxon>Chromadorea</taxon>
        <taxon>Rhabditida</taxon>
        <taxon>Tylenchina</taxon>
        <taxon>Panagrolaimomorpha</taxon>
        <taxon>Strongyloidoidea</taxon>
        <taxon>Steinernematidae</taxon>
        <taxon>Steinernema</taxon>
    </lineage>
</organism>
<name>A0A1I7ZHN8_9BILA</name>
<sequence>MLTCVLRSTFKPSTTKLHNANYVYDYTLCDRPWRPLHQWRCLPAAKHLSFSVLSLNRFHRVFSSVLRSPCLFPIP</sequence>
<protein>
    <submittedName>
        <fullName evidence="2">Ovule protein</fullName>
    </submittedName>
</protein>
<keyword evidence="1" id="KW-1185">Reference proteome</keyword>
<accession>A0A1I7ZHN8</accession>
<dbReference type="WBParaSite" id="L893_g26415.t1">
    <property type="protein sequence ID" value="L893_g26415.t1"/>
    <property type="gene ID" value="L893_g26415"/>
</dbReference>
<dbReference type="AlphaFoldDB" id="A0A1I7ZHN8"/>
<reference evidence="2" key="1">
    <citation type="submission" date="2016-11" db="UniProtKB">
        <authorList>
            <consortium name="WormBaseParasite"/>
        </authorList>
    </citation>
    <scope>IDENTIFICATION</scope>
</reference>